<feature type="compositionally biased region" description="Low complexity" evidence="1">
    <location>
        <begin position="133"/>
        <end position="162"/>
    </location>
</feature>
<sequence>MSRNKSQLTGRVKRLVLADQRVGKVAKTSYVAMARAAEVFTCHLFRSMSSVACTYEPNPKILRAAHLKHVANKDEGLSFLRGLPAVARAPDLELDALLEKRELERERERKKPKKRKSSSAQGETKKKKKKAKVAATAATAPAKQEVEAAKPAPATVAPPAAAELSEDDDYDVE</sequence>
<gene>
    <name evidence="2" type="ORF">CLAU1311_LOCUS6731</name>
</gene>
<dbReference type="EMBL" id="HBHU01010326">
    <property type="protein sequence ID" value="CAE0023962.1"/>
    <property type="molecule type" value="Transcribed_RNA"/>
</dbReference>
<feature type="compositionally biased region" description="Acidic residues" evidence="1">
    <location>
        <begin position="164"/>
        <end position="173"/>
    </location>
</feature>
<evidence type="ECO:0000256" key="1">
    <source>
        <dbReference type="SAM" id="MobiDB-lite"/>
    </source>
</evidence>
<proteinExistence type="predicted"/>
<accession>A0A7S2Z5I3</accession>
<dbReference type="InterPro" id="IPR009072">
    <property type="entry name" value="Histone-fold"/>
</dbReference>
<dbReference type="GO" id="GO:0046982">
    <property type="term" value="F:protein heterodimerization activity"/>
    <property type="evidence" value="ECO:0007669"/>
    <property type="project" value="InterPro"/>
</dbReference>
<dbReference type="AlphaFoldDB" id="A0A7S2Z5I3"/>
<feature type="region of interest" description="Disordered" evidence="1">
    <location>
        <begin position="97"/>
        <end position="173"/>
    </location>
</feature>
<evidence type="ECO:0008006" key="3">
    <source>
        <dbReference type="Google" id="ProtNLM"/>
    </source>
</evidence>
<organism evidence="2">
    <name type="scientific">Chloropicon laureae</name>
    <dbReference type="NCBI Taxonomy" id="464258"/>
    <lineage>
        <taxon>Eukaryota</taxon>
        <taxon>Viridiplantae</taxon>
        <taxon>Chlorophyta</taxon>
        <taxon>Chloropicophyceae</taxon>
        <taxon>Chloropicales</taxon>
        <taxon>Chloropicaceae</taxon>
        <taxon>Chloropicon</taxon>
    </lineage>
</organism>
<dbReference type="Gene3D" id="1.10.20.10">
    <property type="entry name" value="Histone, subunit A"/>
    <property type="match status" value="1"/>
</dbReference>
<reference evidence="2" key="1">
    <citation type="submission" date="2021-01" db="EMBL/GenBank/DDBJ databases">
        <authorList>
            <person name="Corre E."/>
            <person name="Pelletier E."/>
            <person name="Niang G."/>
            <person name="Scheremetjew M."/>
            <person name="Finn R."/>
            <person name="Kale V."/>
            <person name="Holt S."/>
            <person name="Cochrane G."/>
            <person name="Meng A."/>
            <person name="Brown T."/>
            <person name="Cohen L."/>
        </authorList>
    </citation>
    <scope>NUCLEOTIDE SEQUENCE</scope>
    <source>
        <strain evidence="2">RCC856</strain>
    </source>
</reference>
<dbReference type="SUPFAM" id="SSF47113">
    <property type="entry name" value="Histone-fold"/>
    <property type="match status" value="1"/>
</dbReference>
<name>A0A7S2Z5I3_9CHLO</name>
<evidence type="ECO:0000313" key="2">
    <source>
        <dbReference type="EMBL" id="CAE0023962.1"/>
    </source>
</evidence>
<feature type="compositionally biased region" description="Basic and acidic residues" evidence="1">
    <location>
        <begin position="97"/>
        <end position="109"/>
    </location>
</feature>
<protein>
    <recommendedName>
        <fullName evidence="3">Transcription factor CBF/NF-Y/archaeal histone domain-containing protein</fullName>
    </recommendedName>
</protein>